<dbReference type="Proteomes" id="UP000199120">
    <property type="component" value="Unassembled WGS sequence"/>
</dbReference>
<proteinExistence type="predicted"/>
<accession>A0A1H7R0G7</accession>
<dbReference type="AlphaFoldDB" id="A0A1H7R0G7"/>
<dbReference type="Pfam" id="PF22162">
    <property type="entry name" value="PFIN"/>
    <property type="match status" value="1"/>
</dbReference>
<sequence length="220" mass="24182">MEPFVVMGHSQMNRSLGRFSASILDPAFLRSPFLSMPSSVPSVLPNGDPSSGSLWIVPLPAHAGYDHVRLARVFADEGARHEVVVVDVRRLLQCADRDDTDYVLKPVDEWHAGKVRGIREFLDPSNERIPQMPYVTVSRRRVASIAGWFGLAHEGVVAFRNGQHRARYLAYAGALWLPVEAHEREAPLLRELCGVALMPEYGADAGAGLGPDALPRHSGN</sequence>
<name>A0A1H7R0G7_9BURK</name>
<dbReference type="InterPro" id="IPR054044">
    <property type="entry name" value="PFIN"/>
</dbReference>
<reference evidence="2" key="1">
    <citation type="submission" date="2016-10" db="EMBL/GenBank/DDBJ databases">
        <authorList>
            <person name="Varghese N."/>
            <person name="Submissions S."/>
        </authorList>
    </citation>
    <scope>NUCLEOTIDE SEQUENCE [LARGE SCALE GENOMIC DNA]</scope>
    <source>
        <strain evidence="2">LMG 26416</strain>
    </source>
</reference>
<organism evidence="1 2">
    <name type="scientific">Paraburkholderia caballeronis</name>
    <dbReference type="NCBI Taxonomy" id="416943"/>
    <lineage>
        <taxon>Bacteria</taxon>
        <taxon>Pseudomonadati</taxon>
        <taxon>Pseudomonadota</taxon>
        <taxon>Betaproteobacteria</taxon>
        <taxon>Burkholderiales</taxon>
        <taxon>Burkholderiaceae</taxon>
        <taxon>Paraburkholderia</taxon>
    </lineage>
</organism>
<evidence type="ECO:0000313" key="2">
    <source>
        <dbReference type="Proteomes" id="UP000199120"/>
    </source>
</evidence>
<gene>
    <name evidence="1" type="ORF">SAMN05192542_10953</name>
</gene>
<evidence type="ECO:0000313" key="1">
    <source>
        <dbReference type="EMBL" id="SEL53761.1"/>
    </source>
</evidence>
<dbReference type="EMBL" id="FOAJ01000009">
    <property type="protein sequence ID" value="SEL53761.1"/>
    <property type="molecule type" value="Genomic_DNA"/>
</dbReference>
<keyword evidence="2" id="KW-1185">Reference proteome</keyword>
<protein>
    <submittedName>
        <fullName evidence="1">Uncharacterized protein</fullName>
    </submittedName>
</protein>